<dbReference type="EMBL" id="BAABDD010000031">
    <property type="protein sequence ID" value="GAA3760510.1"/>
    <property type="molecule type" value="Genomic_DNA"/>
</dbReference>
<dbReference type="Gene3D" id="3.40.50.720">
    <property type="entry name" value="NAD(P)-binding Rossmann-like Domain"/>
    <property type="match status" value="1"/>
</dbReference>
<keyword evidence="2" id="KW-1185">Reference proteome</keyword>
<reference evidence="2" key="1">
    <citation type="journal article" date="2019" name="Int. J. Syst. Evol. Microbiol.">
        <title>The Global Catalogue of Microorganisms (GCM) 10K type strain sequencing project: providing services to taxonomists for standard genome sequencing and annotation.</title>
        <authorList>
            <consortium name="The Broad Institute Genomics Platform"/>
            <consortium name="The Broad Institute Genome Sequencing Center for Infectious Disease"/>
            <person name="Wu L."/>
            <person name="Ma J."/>
        </authorList>
    </citation>
    <scope>NUCLEOTIDE SEQUENCE [LARGE SCALE GENOMIC DNA]</scope>
    <source>
        <strain evidence="2">JCM 17137</strain>
    </source>
</reference>
<dbReference type="Proteomes" id="UP001500908">
    <property type="component" value="Unassembled WGS sequence"/>
</dbReference>
<name>A0ABP7GD09_9ACTN</name>
<proteinExistence type="predicted"/>
<comment type="caution">
    <text evidence="1">The sequence shown here is derived from an EMBL/GenBank/DDBJ whole genome shotgun (WGS) entry which is preliminary data.</text>
</comment>
<evidence type="ECO:0000313" key="1">
    <source>
        <dbReference type="EMBL" id="GAA3760510.1"/>
    </source>
</evidence>
<dbReference type="InterPro" id="IPR036291">
    <property type="entry name" value="NAD(P)-bd_dom_sf"/>
</dbReference>
<organism evidence="1 2">
    <name type="scientific">Salinactinospora qingdaonensis</name>
    <dbReference type="NCBI Taxonomy" id="702744"/>
    <lineage>
        <taxon>Bacteria</taxon>
        <taxon>Bacillati</taxon>
        <taxon>Actinomycetota</taxon>
        <taxon>Actinomycetes</taxon>
        <taxon>Streptosporangiales</taxon>
        <taxon>Nocardiopsidaceae</taxon>
        <taxon>Salinactinospora</taxon>
    </lineage>
</organism>
<evidence type="ECO:0000313" key="2">
    <source>
        <dbReference type="Proteomes" id="UP001500908"/>
    </source>
</evidence>
<gene>
    <name evidence="1" type="ORF">GCM10022402_43000</name>
</gene>
<protein>
    <recommendedName>
        <fullName evidence="3">Saccharopine dehydrogenase</fullName>
    </recommendedName>
</protein>
<dbReference type="PANTHER" id="PTHR43796">
    <property type="entry name" value="CARBOXYNORSPERMIDINE SYNTHASE"/>
    <property type="match status" value="1"/>
</dbReference>
<sequence length="373" mass="38864">MTYIGHLTYSVGMDSLHHDPHGPVLLVGGYGTVGSALARAAAAHWPLLLAGRSPQRAHDLAAETSAEVRAWDLSDPTPFSATARAVVTLVNDPHDRVLTAALRGGVAYVDITRWTSRLQRALTLTTLAAPTAPVLLSSGWMGGVVPLVAAALAHELGGLDSVEVAIRYDLADRAGADSVEFMDRLGIEFEVLEQGRRHLVAPLSSTRTIDIGGHATKVTRIDTPEQFTLPLTLGASTATTRIGFSSTASTSALVGLGRVGFFRYARGPRWQGLRRRLLHAPGTGGRAQLRVDATGPAGQRRATVTDPAGQAHMTAVGALLGLRRVLGADGAPAPAAGVVFPEHTPQPAQVGAALEAGGVDMALSTPTPRDEAA</sequence>
<accession>A0ABP7GD09</accession>
<dbReference type="PANTHER" id="PTHR43796:SF2">
    <property type="entry name" value="CARBOXYNORSPERMIDINE SYNTHASE"/>
    <property type="match status" value="1"/>
</dbReference>
<dbReference type="SUPFAM" id="SSF51735">
    <property type="entry name" value="NAD(P)-binding Rossmann-fold domains"/>
    <property type="match status" value="1"/>
</dbReference>
<evidence type="ECO:0008006" key="3">
    <source>
        <dbReference type="Google" id="ProtNLM"/>
    </source>
</evidence>